<dbReference type="Pfam" id="PF01238">
    <property type="entry name" value="PMI_typeI_C"/>
    <property type="match status" value="1"/>
</dbReference>
<evidence type="ECO:0000259" key="13">
    <source>
        <dbReference type="Pfam" id="PF20512"/>
    </source>
</evidence>
<evidence type="ECO:0000313" key="15">
    <source>
        <dbReference type="RefSeq" id="XP_006822952.1"/>
    </source>
</evidence>
<dbReference type="InterPro" id="IPR046456">
    <property type="entry name" value="PMI_typeI_C"/>
</dbReference>
<dbReference type="SUPFAM" id="SSF51182">
    <property type="entry name" value="RmlC-like cupins"/>
    <property type="match status" value="1"/>
</dbReference>
<gene>
    <name evidence="15" type="primary">LOC100370281</name>
</gene>
<name>A0ABM0MSG1_SACKO</name>
<evidence type="ECO:0000313" key="14">
    <source>
        <dbReference type="Proteomes" id="UP000694865"/>
    </source>
</evidence>
<accession>A0ABM0MSG1</accession>
<evidence type="ECO:0000256" key="1">
    <source>
        <dbReference type="ARBA" id="ARBA00000757"/>
    </source>
</evidence>
<dbReference type="Pfam" id="PF20512">
    <property type="entry name" value="PMI_typeI_hel"/>
    <property type="match status" value="1"/>
</dbReference>
<dbReference type="GeneID" id="100370281"/>
<evidence type="ECO:0000256" key="8">
    <source>
        <dbReference type="RuleBase" id="RU000611"/>
    </source>
</evidence>
<keyword evidence="6 8" id="KW-0862">Zinc</keyword>
<evidence type="ECO:0000256" key="2">
    <source>
        <dbReference type="ARBA" id="ARBA00004666"/>
    </source>
</evidence>
<dbReference type="InterPro" id="IPR046457">
    <property type="entry name" value="PMI_typeI_cat"/>
</dbReference>
<sequence length="428" mass="47055">MSSKVFSLKCAIQQYAWGRIGEDSEVAKLSQSIDKSFQLQKDKPYAELWMGTHPSGPSQILSESIVEKSLGDWIEKHPECLGDKVREKFKGQLPYLFKVLSVNKALSIQAHPNKEHAEALHSARPDIYKDPNHKPEIAIALTTFEGLCGFRPISQIVGFFKTVPEFKAVVGTDGVDQLTSAFDASDPNPGKTCRAALKKCFAGMMTCQDDVVAKQLASLVDRISIAVKESKDVSEVNGELLTRLHDKFPGDVGCFAIYFLNHMILEPGQAMYLGPNEPHAYLKGNCIECMACSDNVVRAGLTPKYKDVPTLCEMLTYEPSAPKDKLFPCVPDPKDSSVHLYNPTVPDFAVSRIKIADDKTSYTIRAEDNPSILIVISGTAEGTNETLPDGEKLDLKRGSVFFMAANQEVALQCQPGGMLIFRACCPLD</sequence>
<keyword evidence="5" id="KW-0479">Metal-binding</keyword>
<dbReference type="InterPro" id="IPR018050">
    <property type="entry name" value="Pmannose_isomerase-type1_CS"/>
</dbReference>
<organism evidence="14 15">
    <name type="scientific">Saccoglossus kowalevskii</name>
    <name type="common">Acorn worm</name>
    <dbReference type="NCBI Taxonomy" id="10224"/>
    <lineage>
        <taxon>Eukaryota</taxon>
        <taxon>Metazoa</taxon>
        <taxon>Hemichordata</taxon>
        <taxon>Enteropneusta</taxon>
        <taxon>Harrimaniidae</taxon>
        <taxon>Saccoglossus</taxon>
    </lineage>
</organism>
<dbReference type="Gene3D" id="2.60.120.10">
    <property type="entry name" value="Jelly Rolls"/>
    <property type="match status" value="2"/>
</dbReference>
<dbReference type="PANTHER" id="PTHR10309">
    <property type="entry name" value="MANNOSE-6-PHOSPHATE ISOMERASE"/>
    <property type="match status" value="1"/>
</dbReference>
<protein>
    <recommendedName>
        <fullName evidence="4 8">Mannose-6-phosphate isomerase</fullName>
        <ecNumber evidence="4 8">5.3.1.8</ecNumber>
    </recommendedName>
</protein>
<proteinExistence type="inferred from homology"/>
<dbReference type="InterPro" id="IPR001250">
    <property type="entry name" value="Man6P_Isoase-1"/>
</dbReference>
<comment type="cofactor">
    <cofactor evidence="8">
        <name>Zn(2+)</name>
        <dbReference type="ChEBI" id="CHEBI:29105"/>
    </cofactor>
    <text evidence="8">Binds 1 zinc ion per subunit.</text>
</comment>
<dbReference type="Proteomes" id="UP000694865">
    <property type="component" value="Unplaced"/>
</dbReference>
<keyword evidence="7 8" id="KW-0413">Isomerase</keyword>
<feature type="domain" description="Phosphomannose isomerase type I catalytic" evidence="12">
    <location>
        <begin position="5"/>
        <end position="152"/>
    </location>
</feature>
<dbReference type="PANTHER" id="PTHR10309:SF0">
    <property type="entry name" value="MANNOSE-6-PHOSPHATE ISOMERASE"/>
    <property type="match status" value="1"/>
</dbReference>
<dbReference type="InterPro" id="IPR011051">
    <property type="entry name" value="RmlC_Cupin_sf"/>
</dbReference>
<dbReference type="PIRSF" id="PIRSF001480">
    <property type="entry name" value="Mannose-6-phosphate_isomerase"/>
    <property type="match status" value="1"/>
</dbReference>
<evidence type="ECO:0000256" key="7">
    <source>
        <dbReference type="ARBA" id="ARBA00023235"/>
    </source>
</evidence>
<evidence type="ECO:0000256" key="6">
    <source>
        <dbReference type="ARBA" id="ARBA00022833"/>
    </source>
</evidence>
<evidence type="ECO:0000256" key="4">
    <source>
        <dbReference type="ARBA" id="ARBA00011956"/>
    </source>
</evidence>
<comment type="catalytic activity">
    <reaction evidence="1 8">
        <text>D-mannose 6-phosphate = D-fructose 6-phosphate</text>
        <dbReference type="Rhea" id="RHEA:12356"/>
        <dbReference type="ChEBI" id="CHEBI:58735"/>
        <dbReference type="ChEBI" id="CHEBI:61527"/>
        <dbReference type="EC" id="5.3.1.8"/>
    </reaction>
</comment>
<evidence type="ECO:0000256" key="5">
    <source>
        <dbReference type="ARBA" id="ARBA00022723"/>
    </source>
</evidence>
<dbReference type="InterPro" id="IPR014710">
    <property type="entry name" value="RmlC-like_jellyroll"/>
</dbReference>
<evidence type="ECO:0000259" key="12">
    <source>
        <dbReference type="Pfam" id="PF20511"/>
    </source>
</evidence>
<dbReference type="Gene3D" id="1.10.441.10">
    <property type="entry name" value="Phosphomannose Isomerase, domain 2"/>
    <property type="match status" value="1"/>
</dbReference>
<dbReference type="Pfam" id="PF20511">
    <property type="entry name" value="PMI_typeI_cat"/>
    <property type="match status" value="1"/>
</dbReference>
<dbReference type="NCBIfam" id="TIGR00218">
    <property type="entry name" value="manA"/>
    <property type="match status" value="1"/>
</dbReference>
<reference evidence="15" key="1">
    <citation type="submission" date="2025-08" db="UniProtKB">
        <authorList>
            <consortium name="RefSeq"/>
        </authorList>
    </citation>
    <scope>IDENTIFICATION</scope>
    <source>
        <tissue evidence="15">Testes</tissue>
    </source>
</reference>
<evidence type="ECO:0000259" key="11">
    <source>
        <dbReference type="Pfam" id="PF01238"/>
    </source>
</evidence>
<dbReference type="RefSeq" id="XP_006822952.1">
    <property type="nucleotide sequence ID" value="XM_006822889.1"/>
</dbReference>
<evidence type="ECO:0000256" key="3">
    <source>
        <dbReference type="ARBA" id="ARBA00010772"/>
    </source>
</evidence>
<keyword evidence="14" id="KW-1185">Reference proteome</keyword>
<evidence type="ECO:0000256" key="9">
    <source>
        <dbReference type="RuleBase" id="RU004189"/>
    </source>
</evidence>
<comment type="similarity">
    <text evidence="3 9">Belongs to the mannose-6-phosphate isomerase type 1 family.</text>
</comment>
<comment type="pathway">
    <text evidence="2 10">Nucleotide-sugar biosynthesis; GDP-alpha-D-mannose biosynthesis; alpha-D-mannose 1-phosphate from D-fructose 6-phosphate: step 1/2.</text>
</comment>
<dbReference type="CDD" id="cd07011">
    <property type="entry name" value="cupin_PMI_type_I_N"/>
    <property type="match status" value="1"/>
</dbReference>
<dbReference type="PROSITE" id="PS00966">
    <property type="entry name" value="PMI_I_2"/>
    <property type="match status" value="1"/>
</dbReference>
<dbReference type="InterPro" id="IPR046458">
    <property type="entry name" value="PMI_typeI_hel"/>
</dbReference>
<dbReference type="InterPro" id="IPR016305">
    <property type="entry name" value="Mannose-6-P_Isomerase"/>
</dbReference>
<feature type="domain" description="Phosphomannose isomerase type I helical insertion" evidence="13">
    <location>
        <begin position="171"/>
        <end position="260"/>
    </location>
</feature>
<evidence type="ECO:0000256" key="10">
    <source>
        <dbReference type="RuleBase" id="RU004248"/>
    </source>
</evidence>
<dbReference type="EC" id="5.3.1.8" evidence="4 8"/>
<dbReference type="PROSITE" id="PS00965">
    <property type="entry name" value="PMI_I_1"/>
    <property type="match status" value="1"/>
</dbReference>
<feature type="domain" description="Phosphomannose isomerase type I C-terminal" evidence="11">
    <location>
        <begin position="340"/>
        <end position="381"/>
    </location>
</feature>
<dbReference type="PRINTS" id="PR00714">
    <property type="entry name" value="MAN6PISMRASE"/>
</dbReference>